<dbReference type="AlphaFoldDB" id="A0AAN6XD22"/>
<comment type="caution">
    <text evidence="3">The sequence shown here is derived from an EMBL/GenBank/DDBJ whole genome shotgun (WGS) entry which is preliminary data.</text>
</comment>
<dbReference type="GO" id="GO:0004150">
    <property type="term" value="F:dihydroneopterin aldolase activity"/>
    <property type="evidence" value="ECO:0007669"/>
    <property type="project" value="InterPro"/>
</dbReference>
<keyword evidence="1" id="KW-0289">Folate biosynthesis</keyword>
<dbReference type="Proteomes" id="UP001303160">
    <property type="component" value="Unassembled WGS sequence"/>
</dbReference>
<sequence>MSEQPSIPLLPTTTLLSRAQQQQQQQHQQPTDFPAVIRVQNLATTLLTASHDAWNRPNRLQPCLLSCSISFKHPFSSASSTDTLAGGDTIHYGILSSTIRDTVETNFGPSSRHSTTAEGGSGTTTQTVLAKIWQDLTTTSYNGTPSQVKKPGLLSPSLERIGLLSVTVTLPRASLLGEGVSFTASAMYNGAGEMEARAMEMNINRLRVPTLVGLNENEREARQMLVVSVGVDGVAVEGDKYFVVERAVVKALEESSFETLEALGAHLMDKVEEVFVNGRDYTVHVKMEKPIAVPTAECPVVEMRRVVKDYYR</sequence>
<dbReference type="EMBL" id="MU863986">
    <property type="protein sequence ID" value="KAK4196367.1"/>
    <property type="molecule type" value="Genomic_DNA"/>
</dbReference>
<keyword evidence="4" id="KW-1185">Reference proteome</keyword>
<evidence type="ECO:0000313" key="4">
    <source>
        <dbReference type="Proteomes" id="UP001303160"/>
    </source>
</evidence>
<gene>
    <name evidence="3" type="ORF">QBC40DRAFT_287389</name>
</gene>
<evidence type="ECO:0000256" key="1">
    <source>
        <dbReference type="ARBA" id="ARBA00022909"/>
    </source>
</evidence>
<evidence type="ECO:0000313" key="3">
    <source>
        <dbReference type="EMBL" id="KAK4196367.1"/>
    </source>
</evidence>
<dbReference type="InterPro" id="IPR006157">
    <property type="entry name" value="FolB_dom"/>
</dbReference>
<name>A0AAN6XD22_9PEZI</name>
<reference evidence="3" key="2">
    <citation type="submission" date="2023-05" db="EMBL/GenBank/DDBJ databases">
        <authorList>
            <consortium name="Lawrence Berkeley National Laboratory"/>
            <person name="Steindorff A."/>
            <person name="Hensen N."/>
            <person name="Bonometti L."/>
            <person name="Westerberg I."/>
            <person name="Brannstrom I.O."/>
            <person name="Guillou S."/>
            <person name="Cros-Aarteil S."/>
            <person name="Calhoun S."/>
            <person name="Haridas S."/>
            <person name="Kuo A."/>
            <person name="Mondo S."/>
            <person name="Pangilinan J."/>
            <person name="Riley R."/>
            <person name="Labutti K."/>
            <person name="Andreopoulos B."/>
            <person name="Lipzen A."/>
            <person name="Chen C."/>
            <person name="Yanf M."/>
            <person name="Daum C."/>
            <person name="Ng V."/>
            <person name="Clum A."/>
            <person name="Ohm R."/>
            <person name="Martin F."/>
            <person name="Silar P."/>
            <person name="Natvig D."/>
            <person name="Lalanne C."/>
            <person name="Gautier V."/>
            <person name="Ament-Velasquez S.L."/>
            <person name="Kruys A."/>
            <person name="Hutchinson M.I."/>
            <person name="Powell A.J."/>
            <person name="Barry K."/>
            <person name="Miller A.N."/>
            <person name="Grigoriev I.V."/>
            <person name="Debuchy R."/>
            <person name="Gladieux P."/>
            <person name="Thoren M.H."/>
            <person name="Johannesson H."/>
        </authorList>
    </citation>
    <scope>NUCLEOTIDE SEQUENCE</scope>
    <source>
        <strain evidence="3">CBS 315.58</strain>
    </source>
</reference>
<dbReference type="GO" id="GO:0046656">
    <property type="term" value="P:folic acid biosynthetic process"/>
    <property type="evidence" value="ECO:0007669"/>
    <property type="project" value="UniProtKB-KW"/>
</dbReference>
<dbReference type="InterPro" id="IPR043133">
    <property type="entry name" value="GTP-CH-I_C/QueF"/>
</dbReference>
<proteinExistence type="predicted"/>
<dbReference type="Pfam" id="PF02152">
    <property type="entry name" value="FolB"/>
    <property type="match status" value="1"/>
</dbReference>
<organism evidence="3 4">
    <name type="scientific">Triangularia verruculosa</name>
    <dbReference type="NCBI Taxonomy" id="2587418"/>
    <lineage>
        <taxon>Eukaryota</taxon>
        <taxon>Fungi</taxon>
        <taxon>Dikarya</taxon>
        <taxon>Ascomycota</taxon>
        <taxon>Pezizomycotina</taxon>
        <taxon>Sordariomycetes</taxon>
        <taxon>Sordariomycetidae</taxon>
        <taxon>Sordariales</taxon>
        <taxon>Podosporaceae</taxon>
        <taxon>Triangularia</taxon>
    </lineage>
</organism>
<dbReference type="Gene3D" id="3.30.1130.10">
    <property type="match status" value="2"/>
</dbReference>
<reference evidence="3" key="1">
    <citation type="journal article" date="2023" name="Mol. Phylogenet. Evol.">
        <title>Genome-scale phylogeny and comparative genomics of the fungal order Sordariales.</title>
        <authorList>
            <person name="Hensen N."/>
            <person name="Bonometti L."/>
            <person name="Westerberg I."/>
            <person name="Brannstrom I.O."/>
            <person name="Guillou S."/>
            <person name="Cros-Aarteil S."/>
            <person name="Calhoun S."/>
            <person name="Haridas S."/>
            <person name="Kuo A."/>
            <person name="Mondo S."/>
            <person name="Pangilinan J."/>
            <person name="Riley R."/>
            <person name="LaButti K."/>
            <person name="Andreopoulos B."/>
            <person name="Lipzen A."/>
            <person name="Chen C."/>
            <person name="Yan M."/>
            <person name="Daum C."/>
            <person name="Ng V."/>
            <person name="Clum A."/>
            <person name="Steindorff A."/>
            <person name="Ohm R.A."/>
            <person name="Martin F."/>
            <person name="Silar P."/>
            <person name="Natvig D.O."/>
            <person name="Lalanne C."/>
            <person name="Gautier V."/>
            <person name="Ament-Velasquez S.L."/>
            <person name="Kruys A."/>
            <person name="Hutchinson M.I."/>
            <person name="Powell A.J."/>
            <person name="Barry K."/>
            <person name="Miller A.N."/>
            <person name="Grigoriev I.V."/>
            <person name="Debuchy R."/>
            <person name="Gladieux P."/>
            <person name="Hiltunen Thoren M."/>
            <person name="Johannesson H."/>
        </authorList>
    </citation>
    <scope>NUCLEOTIDE SEQUENCE</scope>
    <source>
        <strain evidence="3">CBS 315.58</strain>
    </source>
</reference>
<protein>
    <recommendedName>
        <fullName evidence="2">Dihydroneopterin aldolase/epimerase domain-containing protein</fullName>
    </recommendedName>
</protein>
<dbReference type="SUPFAM" id="SSF55620">
    <property type="entry name" value="Tetrahydrobiopterin biosynthesis enzymes-like"/>
    <property type="match status" value="1"/>
</dbReference>
<evidence type="ECO:0000259" key="2">
    <source>
        <dbReference type="SMART" id="SM00905"/>
    </source>
</evidence>
<feature type="domain" description="Dihydroneopterin aldolase/epimerase" evidence="2">
    <location>
        <begin position="201"/>
        <end position="305"/>
    </location>
</feature>
<accession>A0AAN6XD22</accession>
<dbReference type="SMART" id="SM00905">
    <property type="entry name" value="FolB"/>
    <property type="match status" value="1"/>
</dbReference>